<feature type="compositionally biased region" description="Basic and acidic residues" evidence="1">
    <location>
        <begin position="45"/>
        <end position="59"/>
    </location>
</feature>
<dbReference type="AlphaFoldDB" id="A0AAQ1P600"/>
<feature type="region of interest" description="Disordered" evidence="1">
    <location>
        <begin position="35"/>
        <end position="82"/>
    </location>
</feature>
<sequence length="82" mass="9116">MQVGVLSFWRKNSQAYAAPVGAALCRDRARSGRQTCIPDLTGKPRRPDGGRCAPDRDTRPLLQRSRRPAVMSPPTIRARTLE</sequence>
<evidence type="ECO:0000313" key="3">
    <source>
        <dbReference type="Proteomes" id="UP000294335"/>
    </source>
</evidence>
<name>A0AAQ1P600_9PSED</name>
<reference evidence="2 3" key="1">
    <citation type="submission" date="2018-02" db="EMBL/GenBank/DDBJ databases">
        <authorList>
            <person name="Dubost A."/>
        </authorList>
    </citation>
    <scope>NUCLEOTIDE SEQUENCE [LARGE SCALE GENOMIC DNA]</scope>
    <source>
        <strain evidence="3">JV551A3</strain>
    </source>
</reference>
<keyword evidence="3" id="KW-1185">Reference proteome</keyword>
<comment type="caution">
    <text evidence="2">The sequence shown here is derived from an EMBL/GenBank/DDBJ whole genome shotgun (WGS) entry which is preliminary data.</text>
</comment>
<organism evidence="2 3">
    <name type="scientific">Pseudomonas inefficax</name>
    <dbReference type="NCBI Taxonomy" id="2078786"/>
    <lineage>
        <taxon>Bacteria</taxon>
        <taxon>Pseudomonadati</taxon>
        <taxon>Pseudomonadota</taxon>
        <taxon>Gammaproteobacteria</taxon>
        <taxon>Pseudomonadales</taxon>
        <taxon>Pseudomonadaceae</taxon>
        <taxon>Pseudomonas</taxon>
    </lineage>
</organism>
<accession>A0AAQ1P600</accession>
<proteinExistence type="predicted"/>
<dbReference type="EMBL" id="OPYN01000046">
    <property type="protein sequence ID" value="SPO59143.1"/>
    <property type="molecule type" value="Genomic_DNA"/>
</dbReference>
<gene>
    <name evidence="2" type="ORF">JV551A3_V1_460006</name>
</gene>
<evidence type="ECO:0000256" key="1">
    <source>
        <dbReference type="SAM" id="MobiDB-lite"/>
    </source>
</evidence>
<evidence type="ECO:0000313" key="2">
    <source>
        <dbReference type="EMBL" id="SPO59143.1"/>
    </source>
</evidence>
<protein>
    <submittedName>
        <fullName evidence="2">Uncharacterized protein</fullName>
    </submittedName>
</protein>
<dbReference type="Proteomes" id="UP000294335">
    <property type="component" value="Unassembled WGS sequence"/>
</dbReference>